<name>A0AAD7ICW0_9AGAR</name>
<organism evidence="1 2">
    <name type="scientific">Mycena maculata</name>
    <dbReference type="NCBI Taxonomy" id="230809"/>
    <lineage>
        <taxon>Eukaryota</taxon>
        <taxon>Fungi</taxon>
        <taxon>Dikarya</taxon>
        <taxon>Basidiomycota</taxon>
        <taxon>Agaricomycotina</taxon>
        <taxon>Agaricomycetes</taxon>
        <taxon>Agaricomycetidae</taxon>
        <taxon>Agaricales</taxon>
        <taxon>Marasmiineae</taxon>
        <taxon>Mycenaceae</taxon>
        <taxon>Mycena</taxon>
    </lineage>
</organism>
<comment type="caution">
    <text evidence="1">The sequence shown here is derived from an EMBL/GenBank/DDBJ whole genome shotgun (WGS) entry which is preliminary data.</text>
</comment>
<accession>A0AAD7ICW0</accession>
<dbReference type="SUPFAM" id="SSF53335">
    <property type="entry name" value="S-adenosyl-L-methionine-dependent methyltransferases"/>
    <property type="match status" value="1"/>
</dbReference>
<dbReference type="AlphaFoldDB" id="A0AAD7ICW0"/>
<gene>
    <name evidence="1" type="ORF">DFH07DRAFT_965887</name>
</gene>
<protein>
    <recommendedName>
        <fullName evidence="3">Methyltransferase domain-containing protein</fullName>
    </recommendedName>
</protein>
<evidence type="ECO:0000313" key="2">
    <source>
        <dbReference type="Proteomes" id="UP001215280"/>
    </source>
</evidence>
<dbReference type="Gene3D" id="3.40.50.150">
    <property type="entry name" value="Vaccinia Virus protein VP39"/>
    <property type="match status" value="1"/>
</dbReference>
<dbReference type="Proteomes" id="UP001215280">
    <property type="component" value="Unassembled WGS sequence"/>
</dbReference>
<evidence type="ECO:0000313" key="1">
    <source>
        <dbReference type="EMBL" id="KAJ7739064.1"/>
    </source>
</evidence>
<sequence length="272" mass="29345">MPAASPEKERLAAQYAAKKAAYGWKSPVPDIIDLSRIQTALDIAAGTCIWSLDLAATLHAKNLHDVQIYACDINTGFLPADTDVTKSFAEGYHGMFDLVHISLLVVCLTEDGWKAALANVQKLLKPGGLLMLDEFDLVLFRNGQYSRPVIGFALQNKFVIGLSFRLREMLEEAGLTVEKVQAQRGSVGKTCRIHKGADGGSPAAFEGSTAEVFESIVARFAAIMLEKGTAEAPSGHHIVNEEELEGILAEVHEGLKTEGAYIPGACYVARKS</sequence>
<dbReference type="EMBL" id="JARJLG010000134">
    <property type="protein sequence ID" value="KAJ7739064.1"/>
    <property type="molecule type" value="Genomic_DNA"/>
</dbReference>
<proteinExistence type="predicted"/>
<dbReference type="InterPro" id="IPR029063">
    <property type="entry name" value="SAM-dependent_MTases_sf"/>
</dbReference>
<keyword evidence="2" id="KW-1185">Reference proteome</keyword>
<reference evidence="1" key="1">
    <citation type="submission" date="2023-03" db="EMBL/GenBank/DDBJ databases">
        <title>Massive genome expansion in bonnet fungi (Mycena s.s.) driven by repeated elements and novel gene families across ecological guilds.</title>
        <authorList>
            <consortium name="Lawrence Berkeley National Laboratory"/>
            <person name="Harder C.B."/>
            <person name="Miyauchi S."/>
            <person name="Viragh M."/>
            <person name="Kuo A."/>
            <person name="Thoen E."/>
            <person name="Andreopoulos B."/>
            <person name="Lu D."/>
            <person name="Skrede I."/>
            <person name="Drula E."/>
            <person name="Henrissat B."/>
            <person name="Morin E."/>
            <person name="Kohler A."/>
            <person name="Barry K."/>
            <person name="LaButti K."/>
            <person name="Morin E."/>
            <person name="Salamov A."/>
            <person name="Lipzen A."/>
            <person name="Mereny Z."/>
            <person name="Hegedus B."/>
            <person name="Baldrian P."/>
            <person name="Stursova M."/>
            <person name="Weitz H."/>
            <person name="Taylor A."/>
            <person name="Grigoriev I.V."/>
            <person name="Nagy L.G."/>
            <person name="Martin F."/>
            <person name="Kauserud H."/>
        </authorList>
    </citation>
    <scope>NUCLEOTIDE SEQUENCE</scope>
    <source>
        <strain evidence="1">CBHHK188m</strain>
    </source>
</reference>
<evidence type="ECO:0008006" key="3">
    <source>
        <dbReference type="Google" id="ProtNLM"/>
    </source>
</evidence>